<accession>A0A0C9TA33</accession>
<dbReference type="Proteomes" id="UP000053647">
    <property type="component" value="Unassembled WGS sequence"/>
</dbReference>
<dbReference type="InterPro" id="IPR025662">
    <property type="entry name" value="Sigma_54_int_dom_ATP-bd_1"/>
</dbReference>
<dbReference type="PROSITE" id="PS00675">
    <property type="entry name" value="SIGMA54_INTERACT_1"/>
    <property type="match status" value="1"/>
</dbReference>
<dbReference type="EMBL" id="KN821270">
    <property type="protein sequence ID" value="KIJ05072.1"/>
    <property type="molecule type" value="Genomic_DNA"/>
</dbReference>
<feature type="domain" description="G" evidence="1">
    <location>
        <begin position="20"/>
        <end position="119"/>
    </location>
</feature>
<dbReference type="AlphaFoldDB" id="A0A0C9TA33"/>
<dbReference type="SUPFAM" id="SSF52540">
    <property type="entry name" value="P-loop containing nucleoside triphosphate hydrolases"/>
    <property type="match status" value="1"/>
</dbReference>
<dbReference type="InterPro" id="IPR006073">
    <property type="entry name" value="GTP-bd"/>
</dbReference>
<evidence type="ECO:0000313" key="3">
    <source>
        <dbReference type="Proteomes" id="UP000053647"/>
    </source>
</evidence>
<reference evidence="3" key="2">
    <citation type="submission" date="2015-01" db="EMBL/GenBank/DDBJ databases">
        <title>Evolutionary Origins and Diversification of the Mycorrhizal Mutualists.</title>
        <authorList>
            <consortium name="DOE Joint Genome Institute"/>
            <consortium name="Mycorrhizal Genomics Consortium"/>
            <person name="Kohler A."/>
            <person name="Kuo A."/>
            <person name="Nagy L.G."/>
            <person name="Floudas D."/>
            <person name="Copeland A."/>
            <person name="Barry K.W."/>
            <person name="Cichocki N."/>
            <person name="Veneault-Fourrey C."/>
            <person name="LaButti K."/>
            <person name="Lindquist E.A."/>
            <person name="Lipzen A."/>
            <person name="Lundell T."/>
            <person name="Morin E."/>
            <person name="Murat C."/>
            <person name="Riley R."/>
            <person name="Ohm R."/>
            <person name="Sun H."/>
            <person name="Tunlid A."/>
            <person name="Henrissat B."/>
            <person name="Grigoriev I.V."/>
            <person name="Hibbett D.S."/>
            <person name="Martin F."/>
        </authorList>
    </citation>
    <scope>NUCLEOTIDE SEQUENCE [LARGE SCALE GENOMIC DNA]</scope>
    <source>
        <strain evidence="3">ATCC 200175</strain>
    </source>
</reference>
<dbReference type="GO" id="GO:0005525">
    <property type="term" value="F:GTP binding"/>
    <property type="evidence" value="ECO:0007669"/>
    <property type="project" value="InterPro"/>
</dbReference>
<protein>
    <recommendedName>
        <fullName evidence="1">G domain-containing protein</fullName>
    </recommendedName>
</protein>
<gene>
    <name evidence="2" type="ORF">PAXINDRAFT_103917</name>
</gene>
<reference evidence="2 3" key="1">
    <citation type="submission" date="2014-06" db="EMBL/GenBank/DDBJ databases">
        <authorList>
            <consortium name="DOE Joint Genome Institute"/>
            <person name="Kuo A."/>
            <person name="Kohler A."/>
            <person name="Nagy L.G."/>
            <person name="Floudas D."/>
            <person name="Copeland A."/>
            <person name="Barry K.W."/>
            <person name="Cichocki N."/>
            <person name="Veneault-Fourrey C."/>
            <person name="LaButti K."/>
            <person name="Lindquist E.A."/>
            <person name="Lipzen A."/>
            <person name="Lundell T."/>
            <person name="Morin E."/>
            <person name="Murat C."/>
            <person name="Sun H."/>
            <person name="Tunlid A."/>
            <person name="Henrissat B."/>
            <person name="Grigoriev I.V."/>
            <person name="Hibbett D.S."/>
            <person name="Martin F."/>
            <person name="Nordberg H.P."/>
            <person name="Cantor M.N."/>
            <person name="Hua S.X."/>
        </authorList>
    </citation>
    <scope>NUCLEOTIDE SEQUENCE [LARGE SCALE GENOMIC DNA]</scope>
    <source>
        <strain evidence="2 3">ATCC 200175</strain>
    </source>
</reference>
<dbReference type="Gene3D" id="3.40.50.300">
    <property type="entry name" value="P-loop containing nucleotide triphosphate hydrolases"/>
    <property type="match status" value="1"/>
</dbReference>
<evidence type="ECO:0000259" key="1">
    <source>
        <dbReference type="Pfam" id="PF01926"/>
    </source>
</evidence>
<dbReference type="OrthoDB" id="8954335at2759"/>
<sequence>MTDGISPPSYEHQRRYSPNVIIFGETGAGKSSVVNLIAGENLADVSSSAAGCTLDSTSYDLVLSDAQDRSHHIRVFDTVGLNEATFSPDDYLKAIEKANELIFELQRTGGIRLLIFCIRGGRITSATQNNYRLFYEILCQNEVPIAFVITGLENERSMEGWWTKNAPEFEKYQLHCTSHACVTATRGLHDIYAQKYEQSQNTVRAMLLQQTSNGEGSSWKPAEQTGWLIHTAGRLLKWVFQNKARRSRRRRRALTIKELIRFLEDSFSLSPSNAEDLASKIWEMRQDSTGPDFVKREVDYHCTFISKCLCNNYLYDVYYTLAMPQ</sequence>
<name>A0A0C9TA33_PAXIN</name>
<dbReference type="Pfam" id="PF01926">
    <property type="entry name" value="MMR_HSR1"/>
    <property type="match status" value="1"/>
</dbReference>
<organism evidence="2 3">
    <name type="scientific">Paxillus involutus ATCC 200175</name>
    <dbReference type="NCBI Taxonomy" id="664439"/>
    <lineage>
        <taxon>Eukaryota</taxon>
        <taxon>Fungi</taxon>
        <taxon>Dikarya</taxon>
        <taxon>Basidiomycota</taxon>
        <taxon>Agaricomycotina</taxon>
        <taxon>Agaricomycetes</taxon>
        <taxon>Agaricomycetidae</taxon>
        <taxon>Boletales</taxon>
        <taxon>Paxilineae</taxon>
        <taxon>Paxillaceae</taxon>
        <taxon>Paxillus</taxon>
    </lineage>
</organism>
<proteinExistence type="predicted"/>
<dbReference type="HOGENOM" id="CLU_050405_0_0_1"/>
<dbReference type="InterPro" id="IPR027417">
    <property type="entry name" value="P-loop_NTPase"/>
</dbReference>
<evidence type="ECO:0000313" key="2">
    <source>
        <dbReference type="EMBL" id="KIJ05072.1"/>
    </source>
</evidence>
<keyword evidence="3" id="KW-1185">Reference proteome</keyword>